<evidence type="ECO:0000313" key="3">
    <source>
        <dbReference type="Proteomes" id="UP001143480"/>
    </source>
</evidence>
<feature type="transmembrane region" description="Helical" evidence="1">
    <location>
        <begin position="145"/>
        <end position="167"/>
    </location>
</feature>
<keyword evidence="1" id="KW-1133">Transmembrane helix</keyword>
<sequence length="258" mass="25182">MRELIRAESLKLRATRSTGGLVAGLAVLEVLTVLLPLALAPLHGGRFALAGDFAQRTLACAGGTAAGLVAIVLGVLGMAGEYRHRTLTPTLLVTPDRTRLLAAKACAVAAAGGLLGAAAAAVSLAAVALGVPLRGAPLVLAGGDVAAIAVGGVLYPALAALLGLGIGAVVRDPVVAVSGMLALFFVVETVLTAVAPGPARWLPGQAGSALAFPAGPAAEGGPLGGHVLDQATGGLTLAGYVAAVGVAALLVTRRRDIT</sequence>
<keyword evidence="1" id="KW-0472">Membrane</keyword>
<dbReference type="AlphaFoldDB" id="A0A9W6KLI5"/>
<feature type="transmembrane region" description="Helical" evidence="1">
    <location>
        <begin position="21"/>
        <end position="41"/>
    </location>
</feature>
<feature type="transmembrane region" description="Helical" evidence="1">
    <location>
        <begin position="53"/>
        <end position="79"/>
    </location>
</feature>
<name>A0A9W6KLI5_9ACTN</name>
<gene>
    <name evidence="2" type="ORF">GCM10017581_059780</name>
</gene>
<accession>A0A9W6KLI5</accession>
<dbReference type="RefSeq" id="WP_271189641.1">
    <property type="nucleotide sequence ID" value="NZ_BSFP01000042.1"/>
</dbReference>
<feature type="transmembrane region" description="Helical" evidence="1">
    <location>
        <begin position="174"/>
        <end position="195"/>
    </location>
</feature>
<evidence type="ECO:0000256" key="1">
    <source>
        <dbReference type="SAM" id="Phobius"/>
    </source>
</evidence>
<keyword evidence="3" id="KW-1185">Reference proteome</keyword>
<evidence type="ECO:0008006" key="4">
    <source>
        <dbReference type="Google" id="ProtNLM"/>
    </source>
</evidence>
<organism evidence="2 3">
    <name type="scientific">Dactylosporangium matsuzakiense</name>
    <dbReference type="NCBI Taxonomy" id="53360"/>
    <lineage>
        <taxon>Bacteria</taxon>
        <taxon>Bacillati</taxon>
        <taxon>Actinomycetota</taxon>
        <taxon>Actinomycetes</taxon>
        <taxon>Micromonosporales</taxon>
        <taxon>Micromonosporaceae</taxon>
        <taxon>Dactylosporangium</taxon>
    </lineage>
</organism>
<reference evidence="2" key="2">
    <citation type="submission" date="2023-01" db="EMBL/GenBank/DDBJ databases">
        <authorList>
            <person name="Sun Q."/>
            <person name="Evtushenko L."/>
        </authorList>
    </citation>
    <scope>NUCLEOTIDE SEQUENCE</scope>
    <source>
        <strain evidence="2">VKM Ac-1321</strain>
    </source>
</reference>
<feature type="transmembrane region" description="Helical" evidence="1">
    <location>
        <begin position="100"/>
        <end position="133"/>
    </location>
</feature>
<dbReference type="EMBL" id="BSFP01000042">
    <property type="protein sequence ID" value="GLL04231.1"/>
    <property type="molecule type" value="Genomic_DNA"/>
</dbReference>
<protein>
    <recommendedName>
        <fullName evidence="4">ABC-2 type transport system permease protein</fullName>
    </recommendedName>
</protein>
<keyword evidence="1" id="KW-0812">Transmembrane</keyword>
<evidence type="ECO:0000313" key="2">
    <source>
        <dbReference type="EMBL" id="GLL04231.1"/>
    </source>
</evidence>
<feature type="transmembrane region" description="Helical" evidence="1">
    <location>
        <begin position="231"/>
        <end position="252"/>
    </location>
</feature>
<reference evidence="2" key="1">
    <citation type="journal article" date="2014" name="Int. J. Syst. Evol. Microbiol.">
        <title>Complete genome sequence of Corynebacterium casei LMG S-19264T (=DSM 44701T), isolated from a smear-ripened cheese.</title>
        <authorList>
            <consortium name="US DOE Joint Genome Institute (JGI-PGF)"/>
            <person name="Walter F."/>
            <person name="Albersmeier A."/>
            <person name="Kalinowski J."/>
            <person name="Ruckert C."/>
        </authorList>
    </citation>
    <scope>NUCLEOTIDE SEQUENCE</scope>
    <source>
        <strain evidence="2">VKM Ac-1321</strain>
    </source>
</reference>
<dbReference type="Proteomes" id="UP001143480">
    <property type="component" value="Unassembled WGS sequence"/>
</dbReference>
<proteinExistence type="predicted"/>
<comment type="caution">
    <text evidence="2">The sequence shown here is derived from an EMBL/GenBank/DDBJ whole genome shotgun (WGS) entry which is preliminary data.</text>
</comment>